<dbReference type="PANTHER" id="PTHR22939">
    <property type="entry name" value="SERINE PROTEASE FAMILY S1C HTRA-RELATED"/>
    <property type="match status" value="1"/>
</dbReference>
<keyword evidence="8" id="KW-0378">Hydrolase</keyword>
<feature type="signal peptide" evidence="12">
    <location>
        <begin position="1"/>
        <end position="23"/>
    </location>
</feature>
<evidence type="ECO:0000256" key="6">
    <source>
        <dbReference type="ARBA" id="ARBA00022670"/>
    </source>
</evidence>
<comment type="subcellular location">
    <subcellularLocation>
        <location evidence="2">Periplasm</location>
    </subcellularLocation>
</comment>
<evidence type="ECO:0000256" key="8">
    <source>
        <dbReference type="ARBA" id="ARBA00022801"/>
    </source>
</evidence>
<evidence type="ECO:0000256" key="12">
    <source>
        <dbReference type="SAM" id="SignalP"/>
    </source>
</evidence>
<dbReference type="GO" id="GO:0004252">
    <property type="term" value="F:serine-type endopeptidase activity"/>
    <property type="evidence" value="ECO:0007669"/>
    <property type="project" value="InterPro"/>
</dbReference>
<keyword evidence="12" id="KW-0732">Signal</keyword>
<dbReference type="PANTHER" id="PTHR22939:SF130">
    <property type="entry name" value="PERIPLASMIC SERINE ENDOPROTEASE DEGP-LIKE-RELATED"/>
    <property type="match status" value="1"/>
</dbReference>
<dbReference type="Pfam" id="PF13365">
    <property type="entry name" value="Trypsin_2"/>
    <property type="match status" value="1"/>
</dbReference>
<evidence type="ECO:0000256" key="9">
    <source>
        <dbReference type="ARBA" id="ARBA00022825"/>
    </source>
</evidence>
<organism evidence="14 15">
    <name type="scientific">Janthinobacterium lividum</name>
    <dbReference type="NCBI Taxonomy" id="29581"/>
    <lineage>
        <taxon>Bacteria</taxon>
        <taxon>Pseudomonadati</taxon>
        <taxon>Pseudomonadota</taxon>
        <taxon>Betaproteobacteria</taxon>
        <taxon>Burkholderiales</taxon>
        <taxon>Oxalobacteraceae</taxon>
        <taxon>Janthinobacterium</taxon>
    </lineage>
</organism>
<dbReference type="PRINTS" id="PR00834">
    <property type="entry name" value="PROTEASES2C"/>
</dbReference>
<keyword evidence="9" id="KW-0720">Serine protease</keyword>
<dbReference type="Gene3D" id="2.40.10.120">
    <property type="match status" value="1"/>
</dbReference>
<comment type="catalytic activity">
    <reaction evidence="1">
        <text>Acts on substrates that are at least partially unfolded. The cleavage site P1 residue is normally between a pair of hydrophobic residues, such as Val-|-Val.</text>
        <dbReference type="EC" id="3.4.21.107"/>
    </reaction>
</comment>
<keyword evidence="10" id="KW-0346">Stress response</keyword>
<dbReference type="InterPro" id="IPR001478">
    <property type="entry name" value="PDZ"/>
</dbReference>
<evidence type="ECO:0000256" key="4">
    <source>
        <dbReference type="ARBA" id="ARBA00013035"/>
    </source>
</evidence>
<dbReference type="AlphaFoldDB" id="A0A1S1UF87"/>
<dbReference type="EC" id="3.4.21.107" evidence="4"/>
<gene>
    <name evidence="14" type="ORF">AKG95_09040</name>
</gene>
<dbReference type="InterPro" id="IPR001940">
    <property type="entry name" value="Peptidase_S1C"/>
</dbReference>
<dbReference type="Proteomes" id="UP000179840">
    <property type="component" value="Unassembled WGS sequence"/>
</dbReference>
<sequence length="453" mass="47847">MKFRYSKLLAMALALLLSMTLGACGSMQSSWLWNAPDFSALAKKYGPAVVNVGVVRDLAPQRADSAAPVQHGVQEDSLGSGFIVSEDGYILTNAHVVARGSQISVKLTDRREFKARLIGTDRVADVALLKIDARGLPTVRIGDPNIVDVGDWVLAIGSPFGFSNSATAGIISATRRILPGADYTPFLQTDVPVNPGNSGGPLFNLRGEVIGINSRIYSNSGGYQGLSFAIPIDAAMRIKEQLQARGSVTRGRLGMTVQEVNQALAESFHLPRPAGALVGFVERGAAADRSGVKSGDVILRVNQHDVIQSADALIFIADAVPGEEVALTVWRDRTALTLSVVPDRADASRPPPARPDMQAPLGLVVRPLLPQEQVVLRIDGGLLVQRLNAAALRAGVKAADVILAVNGRTVGTIEELAAEVGEGDGAVALLIQRGATRLFIPIETKKPTSRDAG</sequence>
<dbReference type="SUPFAM" id="SSF50156">
    <property type="entry name" value="PDZ domain-like"/>
    <property type="match status" value="2"/>
</dbReference>
<dbReference type="SUPFAM" id="SSF50494">
    <property type="entry name" value="Trypsin-like serine proteases"/>
    <property type="match status" value="1"/>
</dbReference>
<dbReference type="EMBL" id="LFKP01000005">
    <property type="protein sequence ID" value="OHV97833.1"/>
    <property type="molecule type" value="Genomic_DNA"/>
</dbReference>
<dbReference type="Gene3D" id="2.30.42.10">
    <property type="match status" value="2"/>
</dbReference>
<keyword evidence="7" id="KW-0574">Periplasm</keyword>
<evidence type="ECO:0000313" key="14">
    <source>
        <dbReference type="EMBL" id="OHV97833.1"/>
    </source>
</evidence>
<reference evidence="14 15" key="1">
    <citation type="submission" date="2015-06" db="EMBL/GenBank/DDBJ databases">
        <title>Draft genome sequencing of a biphenyl-degrading bacterium, Janthinobacterium lividum MEG1.</title>
        <authorList>
            <person name="Shimodaira J."/>
            <person name="Hatta T."/>
        </authorList>
    </citation>
    <scope>NUCLEOTIDE SEQUENCE [LARGE SCALE GENOMIC DNA]</scope>
    <source>
        <strain evidence="14 15">MEG1</strain>
    </source>
</reference>
<evidence type="ECO:0000256" key="10">
    <source>
        <dbReference type="ARBA" id="ARBA00023016"/>
    </source>
</evidence>
<dbReference type="PROSITE" id="PS51257">
    <property type="entry name" value="PROKAR_LIPOPROTEIN"/>
    <property type="match status" value="1"/>
</dbReference>
<feature type="chain" id="PRO_5010379784" description="Probable periplasmic serine endoprotease DegP-like" evidence="12">
    <location>
        <begin position="24"/>
        <end position="453"/>
    </location>
</feature>
<feature type="domain" description="PDZ" evidence="13">
    <location>
        <begin position="237"/>
        <end position="344"/>
    </location>
</feature>
<evidence type="ECO:0000256" key="3">
    <source>
        <dbReference type="ARBA" id="ARBA00010541"/>
    </source>
</evidence>
<protein>
    <recommendedName>
        <fullName evidence="5">Probable periplasmic serine endoprotease DegP-like</fullName>
        <ecNumber evidence="4">3.4.21.107</ecNumber>
    </recommendedName>
    <alternativeName>
        <fullName evidence="11">Protease Do</fullName>
    </alternativeName>
</protein>
<dbReference type="GO" id="GO:0006508">
    <property type="term" value="P:proteolysis"/>
    <property type="evidence" value="ECO:0007669"/>
    <property type="project" value="UniProtKB-KW"/>
</dbReference>
<dbReference type="Pfam" id="PF13180">
    <property type="entry name" value="PDZ_2"/>
    <property type="match status" value="1"/>
</dbReference>
<evidence type="ECO:0000313" key="15">
    <source>
        <dbReference type="Proteomes" id="UP000179840"/>
    </source>
</evidence>
<keyword evidence="6" id="KW-0645">Protease</keyword>
<evidence type="ECO:0000256" key="2">
    <source>
        <dbReference type="ARBA" id="ARBA00004418"/>
    </source>
</evidence>
<dbReference type="InterPro" id="IPR036034">
    <property type="entry name" value="PDZ_sf"/>
</dbReference>
<evidence type="ECO:0000256" key="1">
    <source>
        <dbReference type="ARBA" id="ARBA00001772"/>
    </source>
</evidence>
<evidence type="ECO:0000259" key="13">
    <source>
        <dbReference type="PROSITE" id="PS50106"/>
    </source>
</evidence>
<dbReference type="SMART" id="SM00228">
    <property type="entry name" value="PDZ"/>
    <property type="match status" value="2"/>
</dbReference>
<name>A0A1S1UF87_9BURK</name>
<proteinExistence type="inferred from homology"/>
<dbReference type="InterPro" id="IPR009003">
    <property type="entry name" value="Peptidase_S1_PA"/>
</dbReference>
<evidence type="ECO:0000256" key="5">
    <source>
        <dbReference type="ARBA" id="ARBA00013958"/>
    </source>
</evidence>
<accession>A0A1S1UF87</accession>
<comment type="similarity">
    <text evidence="3">Belongs to the peptidase S1C family.</text>
</comment>
<evidence type="ECO:0000256" key="11">
    <source>
        <dbReference type="ARBA" id="ARBA00032850"/>
    </source>
</evidence>
<dbReference type="Pfam" id="PF17820">
    <property type="entry name" value="PDZ_6"/>
    <property type="match status" value="1"/>
</dbReference>
<dbReference type="PROSITE" id="PS50106">
    <property type="entry name" value="PDZ"/>
    <property type="match status" value="1"/>
</dbReference>
<evidence type="ECO:0000256" key="7">
    <source>
        <dbReference type="ARBA" id="ARBA00022764"/>
    </source>
</evidence>
<dbReference type="InterPro" id="IPR041489">
    <property type="entry name" value="PDZ_6"/>
</dbReference>
<comment type="caution">
    <text evidence="14">The sequence shown here is derived from an EMBL/GenBank/DDBJ whole genome shotgun (WGS) entry which is preliminary data.</text>
</comment>
<dbReference type="GO" id="GO:0042597">
    <property type="term" value="C:periplasmic space"/>
    <property type="evidence" value="ECO:0007669"/>
    <property type="project" value="UniProtKB-SubCell"/>
</dbReference>